<keyword evidence="5 6" id="KW-0472">Membrane</keyword>
<feature type="transmembrane region" description="Helical" evidence="6">
    <location>
        <begin position="399"/>
        <end position="432"/>
    </location>
</feature>
<feature type="transmembrane region" description="Helical" evidence="6">
    <location>
        <begin position="300"/>
        <end position="318"/>
    </location>
</feature>
<name>A0AAD2CHY8_9STRA</name>
<comment type="caution">
    <text evidence="8">The sequence shown here is derived from an EMBL/GenBank/DDBJ whole genome shotgun (WGS) entry which is preliminary data.</text>
</comment>
<comment type="subcellular location">
    <subcellularLocation>
        <location evidence="6">Cell membrane</location>
        <topology evidence="6">Multi-pass membrane protein</topology>
    </subcellularLocation>
    <subcellularLocation>
        <location evidence="1">Membrane</location>
        <topology evidence="1">Multi-pass membrane protein</topology>
    </subcellularLocation>
</comment>
<evidence type="ECO:0000256" key="4">
    <source>
        <dbReference type="ARBA" id="ARBA00022989"/>
    </source>
</evidence>
<feature type="transmembrane region" description="Helical" evidence="6">
    <location>
        <begin position="124"/>
        <end position="145"/>
    </location>
</feature>
<feature type="transmembrane region" description="Helical" evidence="6">
    <location>
        <begin position="99"/>
        <end position="118"/>
    </location>
</feature>
<dbReference type="InterPro" id="IPR007603">
    <property type="entry name" value="Choline_transptr-like"/>
</dbReference>
<dbReference type="Pfam" id="PF04515">
    <property type="entry name" value="Choline_transpo"/>
    <property type="match status" value="1"/>
</dbReference>
<evidence type="ECO:0000313" key="9">
    <source>
        <dbReference type="Proteomes" id="UP001295423"/>
    </source>
</evidence>
<evidence type="ECO:0000256" key="2">
    <source>
        <dbReference type="ARBA" id="ARBA00007168"/>
    </source>
</evidence>
<sequence length="461" mass="49224">MSSPVMVAGDHISPQQQASQSERKPGCKDPIFAVLLYVNVAAIIGIAATMGKDALTSASDGGSIYDYSGFIYAGVVISLVSLVFAGFALLIVMKFPETVIKISLIFVTILAGIWAVMAFLSGSIIGGVVGLLFFGISVWYAKAVWSRIPFAACNLSTAITAIRQNFGVVLFAYLFPILGVFWVIVWLVAFLGIYDSIYSTGSADGSSSSGVAYGYLFLMFLSMFFTEQVLENCVQCTISGVVGTWWIAPQDNGFCSGAVCGSFIRTVTTSFGSICFGSLLVAIIRALESLARSARENGDAGILACIAECLLGCLAGLVEYFNKWAFVYVGVYGYGYLEAGKNVIQLFKNRGWEAIIADDLVGNVVGLMSFVTGGFMGGIAVLLESNTEWFSSVPSDAPIFAFILGFILGTAITAILLSTMASGVNAVIVMFADAPAELERNYPEISMKMREKWNEVYPGSV</sequence>
<keyword evidence="9" id="KW-1185">Reference proteome</keyword>
<reference evidence="8" key="1">
    <citation type="submission" date="2023-08" db="EMBL/GenBank/DDBJ databases">
        <authorList>
            <person name="Audoor S."/>
            <person name="Bilcke G."/>
        </authorList>
    </citation>
    <scope>NUCLEOTIDE SEQUENCE</scope>
</reference>
<dbReference type="EMBL" id="CAKOGP040000180">
    <property type="protein sequence ID" value="CAJ1931802.1"/>
    <property type="molecule type" value="Genomic_DNA"/>
</dbReference>
<evidence type="ECO:0000256" key="7">
    <source>
        <dbReference type="SAM" id="MobiDB-lite"/>
    </source>
</evidence>
<keyword evidence="3 6" id="KW-0812">Transmembrane</keyword>
<feature type="transmembrane region" description="Helical" evidence="6">
    <location>
        <begin position="360"/>
        <end position="383"/>
    </location>
</feature>
<dbReference type="Proteomes" id="UP001295423">
    <property type="component" value="Unassembled WGS sequence"/>
</dbReference>
<feature type="transmembrane region" description="Helical" evidence="6">
    <location>
        <begin position="206"/>
        <end position="225"/>
    </location>
</feature>
<comment type="similarity">
    <text evidence="2 6">Belongs to the CTL (choline transporter-like) family.</text>
</comment>
<proteinExistence type="inferred from homology"/>
<dbReference type="AlphaFoldDB" id="A0AAD2CHY8"/>
<gene>
    <name evidence="8" type="ORF">CYCCA115_LOCUS2552</name>
</gene>
<keyword evidence="4 6" id="KW-1133">Transmembrane helix</keyword>
<dbReference type="PANTHER" id="PTHR12385:SF4">
    <property type="entry name" value="PROTEIN PNS1"/>
    <property type="match status" value="1"/>
</dbReference>
<accession>A0AAD2CHY8</accession>
<comment type="function">
    <text evidence="6">Choline transporter.</text>
</comment>
<organism evidence="8 9">
    <name type="scientific">Cylindrotheca closterium</name>
    <dbReference type="NCBI Taxonomy" id="2856"/>
    <lineage>
        <taxon>Eukaryota</taxon>
        <taxon>Sar</taxon>
        <taxon>Stramenopiles</taxon>
        <taxon>Ochrophyta</taxon>
        <taxon>Bacillariophyta</taxon>
        <taxon>Bacillariophyceae</taxon>
        <taxon>Bacillariophycidae</taxon>
        <taxon>Bacillariales</taxon>
        <taxon>Bacillariaceae</taxon>
        <taxon>Cylindrotheca</taxon>
    </lineage>
</organism>
<dbReference type="PANTHER" id="PTHR12385">
    <property type="entry name" value="CHOLINE TRANSPORTER-LIKE (SLC FAMILY 44)"/>
    <property type="match status" value="1"/>
</dbReference>
<feature type="transmembrane region" description="Helical" evidence="6">
    <location>
        <begin position="166"/>
        <end position="194"/>
    </location>
</feature>
<feature type="transmembrane region" description="Helical" evidence="6">
    <location>
        <begin position="70"/>
        <end position="92"/>
    </location>
</feature>
<feature type="transmembrane region" description="Helical" evidence="6">
    <location>
        <begin position="324"/>
        <end position="339"/>
    </location>
</feature>
<evidence type="ECO:0000256" key="5">
    <source>
        <dbReference type="ARBA" id="ARBA00023136"/>
    </source>
</evidence>
<dbReference type="GO" id="GO:0005886">
    <property type="term" value="C:plasma membrane"/>
    <property type="evidence" value="ECO:0007669"/>
    <property type="project" value="UniProtKB-SubCell"/>
</dbReference>
<feature type="transmembrane region" description="Helical" evidence="6">
    <location>
        <begin position="268"/>
        <end position="288"/>
    </location>
</feature>
<dbReference type="GO" id="GO:0022857">
    <property type="term" value="F:transmembrane transporter activity"/>
    <property type="evidence" value="ECO:0007669"/>
    <property type="project" value="UniProtKB-UniRule"/>
</dbReference>
<evidence type="ECO:0000313" key="8">
    <source>
        <dbReference type="EMBL" id="CAJ1931802.1"/>
    </source>
</evidence>
<feature type="region of interest" description="Disordered" evidence="7">
    <location>
        <begin position="1"/>
        <end position="25"/>
    </location>
</feature>
<evidence type="ECO:0000256" key="3">
    <source>
        <dbReference type="ARBA" id="ARBA00022692"/>
    </source>
</evidence>
<protein>
    <recommendedName>
        <fullName evidence="6">Choline transporter-like protein</fullName>
    </recommendedName>
</protein>
<feature type="transmembrane region" description="Helical" evidence="6">
    <location>
        <begin position="232"/>
        <end position="248"/>
    </location>
</feature>
<evidence type="ECO:0000256" key="1">
    <source>
        <dbReference type="ARBA" id="ARBA00004141"/>
    </source>
</evidence>
<evidence type="ECO:0000256" key="6">
    <source>
        <dbReference type="RuleBase" id="RU368066"/>
    </source>
</evidence>
<feature type="transmembrane region" description="Helical" evidence="6">
    <location>
        <begin position="31"/>
        <end position="50"/>
    </location>
</feature>